<evidence type="ECO:0000313" key="3">
    <source>
        <dbReference type="Proteomes" id="UP000824128"/>
    </source>
</evidence>
<keyword evidence="1" id="KW-0472">Membrane</keyword>
<organism evidence="2 3">
    <name type="scientific">Candidatus Aphodomorpha intestinavium</name>
    <dbReference type="NCBI Taxonomy" id="2840672"/>
    <lineage>
        <taxon>Bacteria</taxon>
        <taxon>Bacillati</taxon>
        <taxon>Bacillota</taxon>
        <taxon>Clostridia</taxon>
        <taxon>Eubacteriales</taxon>
        <taxon>Candidatus Aphodomorpha</taxon>
    </lineage>
</organism>
<feature type="non-terminal residue" evidence="2">
    <location>
        <position position="526"/>
    </location>
</feature>
<reference evidence="2" key="1">
    <citation type="submission" date="2020-10" db="EMBL/GenBank/DDBJ databases">
        <authorList>
            <person name="Gilroy R."/>
        </authorList>
    </citation>
    <scope>NUCLEOTIDE SEQUENCE</scope>
    <source>
        <strain evidence="2">ChiGjej2B2-16831</strain>
    </source>
</reference>
<evidence type="ECO:0008006" key="4">
    <source>
        <dbReference type="Google" id="ProtNLM"/>
    </source>
</evidence>
<protein>
    <recommendedName>
        <fullName evidence="4">ABC transporter permease</fullName>
    </recommendedName>
</protein>
<dbReference type="AlphaFoldDB" id="A0A9D1ST81"/>
<reference evidence="2" key="2">
    <citation type="journal article" date="2021" name="PeerJ">
        <title>Extensive microbial diversity within the chicken gut microbiome revealed by metagenomics and culture.</title>
        <authorList>
            <person name="Gilroy R."/>
            <person name="Ravi A."/>
            <person name="Getino M."/>
            <person name="Pursley I."/>
            <person name="Horton D.L."/>
            <person name="Alikhan N.F."/>
            <person name="Baker D."/>
            <person name="Gharbi K."/>
            <person name="Hall N."/>
            <person name="Watson M."/>
            <person name="Adriaenssens E.M."/>
            <person name="Foster-Nyarko E."/>
            <person name="Jarju S."/>
            <person name="Secka A."/>
            <person name="Antonio M."/>
            <person name="Oren A."/>
            <person name="Chaudhuri R.R."/>
            <person name="La Ragione R."/>
            <person name="Hildebrand F."/>
            <person name="Pallen M.J."/>
        </authorList>
    </citation>
    <scope>NUCLEOTIDE SEQUENCE</scope>
    <source>
        <strain evidence="2">ChiGjej2B2-16831</strain>
    </source>
</reference>
<keyword evidence="1" id="KW-1133">Transmembrane helix</keyword>
<feature type="transmembrane region" description="Helical" evidence="1">
    <location>
        <begin position="480"/>
        <end position="497"/>
    </location>
</feature>
<feature type="transmembrane region" description="Helical" evidence="1">
    <location>
        <begin position="59"/>
        <end position="81"/>
    </location>
</feature>
<feature type="transmembrane region" description="Helical" evidence="1">
    <location>
        <begin position="220"/>
        <end position="244"/>
    </location>
</feature>
<feature type="transmembrane region" description="Helical" evidence="1">
    <location>
        <begin position="456"/>
        <end position="474"/>
    </location>
</feature>
<evidence type="ECO:0000313" key="2">
    <source>
        <dbReference type="EMBL" id="HIU94299.1"/>
    </source>
</evidence>
<proteinExistence type="predicted"/>
<feature type="transmembrane region" description="Helical" evidence="1">
    <location>
        <begin position="347"/>
        <end position="375"/>
    </location>
</feature>
<sequence>MQELKSDLRRAFGKPFLFAMLGSMLCVLFGAFSDVLLLFKGQPPSAMLFEHRGITIRALSGSVMLFAAPLLTPIPYAGAFVDDVKSGYLKAYLPRTSVTRYIVGKELACALSGALSLVGGIVLGHILITLVLIPIETFSGMPVDPQLGALLGRVGLYGLFGALFAMTGMLLSTMTMNAYMAYAAPFILYYVLIIIQERYARDAFMLNPQNYLTLTGAWPFGGWSAALTILVLLACLMLGFYLIAQGHLRDDNARKSIRTLLPRRRVRLDRPARRLPLFGPLSALHQVGAVVRYNFRMWRGNARVLLTFALAFILCFLLSDKAAAFAYEMGTTMQAFEPFVWTFGDANSVLLISLLLILLFVDMPFLGAGVPYYLIRMKRRTWLIGQAAYAALATALYIAFIFVSTTIICMGNSFIGNMWSETAAILGYSGAGKAVALPALVKVLELSRPYACTGTILLLMLLYTLLLVFLMLYVNIRRGRAAGIVAALGLSLYGFLLNPELIKQLFNLPDELMYKANVAVGWLSPL</sequence>
<feature type="transmembrane region" description="Helical" evidence="1">
    <location>
        <begin position="107"/>
        <end position="134"/>
    </location>
</feature>
<comment type="caution">
    <text evidence="2">The sequence shown here is derived from an EMBL/GenBank/DDBJ whole genome shotgun (WGS) entry which is preliminary data.</text>
</comment>
<feature type="transmembrane region" description="Helical" evidence="1">
    <location>
        <begin position="179"/>
        <end position="200"/>
    </location>
</feature>
<dbReference type="Proteomes" id="UP000824128">
    <property type="component" value="Unassembled WGS sequence"/>
</dbReference>
<gene>
    <name evidence="2" type="ORF">IAD24_03990</name>
</gene>
<name>A0A9D1ST81_9FIRM</name>
<dbReference type="EMBL" id="DVNZ01000127">
    <property type="protein sequence ID" value="HIU94299.1"/>
    <property type="molecule type" value="Genomic_DNA"/>
</dbReference>
<evidence type="ECO:0000256" key="1">
    <source>
        <dbReference type="SAM" id="Phobius"/>
    </source>
</evidence>
<keyword evidence="1" id="KW-0812">Transmembrane</keyword>
<accession>A0A9D1ST81</accession>
<feature type="transmembrane region" description="Helical" evidence="1">
    <location>
        <begin position="16"/>
        <end position="39"/>
    </location>
</feature>
<feature type="transmembrane region" description="Helical" evidence="1">
    <location>
        <begin position="154"/>
        <end position="172"/>
    </location>
</feature>
<feature type="transmembrane region" description="Helical" evidence="1">
    <location>
        <begin position="304"/>
        <end position="327"/>
    </location>
</feature>
<feature type="transmembrane region" description="Helical" evidence="1">
    <location>
        <begin position="387"/>
        <end position="413"/>
    </location>
</feature>